<feature type="domain" description="VOC" evidence="1">
    <location>
        <begin position="32"/>
        <end position="166"/>
    </location>
</feature>
<protein>
    <submittedName>
        <fullName evidence="2">Glyoxalase</fullName>
    </submittedName>
</protein>
<comment type="caution">
    <text evidence="2">The sequence shown here is derived from an EMBL/GenBank/DDBJ whole genome shotgun (WGS) entry which is preliminary data.</text>
</comment>
<reference evidence="2 3" key="1">
    <citation type="submission" date="2014-12" db="EMBL/GenBank/DDBJ databases">
        <title>Draft genome sequences of 29 type strains of Enterococci.</title>
        <authorList>
            <person name="Zhong Z."/>
            <person name="Sun Z."/>
            <person name="Liu W."/>
            <person name="Zhang W."/>
            <person name="Zhang H."/>
        </authorList>
    </citation>
    <scope>NUCLEOTIDE SEQUENCE [LARGE SCALE GENOMIC DNA]</scope>
    <source>
        <strain evidence="2 3">DSM 17029</strain>
    </source>
</reference>
<dbReference type="PANTHER" id="PTHR36110">
    <property type="entry name" value="RING-CLEAVING DIOXYGENASE MHQE-RELATED"/>
    <property type="match status" value="1"/>
</dbReference>
<dbReference type="InterPro" id="IPR004360">
    <property type="entry name" value="Glyas_Fos-R_dOase_dom"/>
</dbReference>
<evidence type="ECO:0000313" key="2">
    <source>
        <dbReference type="EMBL" id="OJG18330.1"/>
    </source>
</evidence>
<name>A0A1L8REW9_9ENTE</name>
<dbReference type="Proteomes" id="UP000181884">
    <property type="component" value="Unassembled WGS sequence"/>
</dbReference>
<organism evidence="2 3">
    <name type="scientific">Enterococcus canis</name>
    <dbReference type="NCBI Taxonomy" id="214095"/>
    <lineage>
        <taxon>Bacteria</taxon>
        <taxon>Bacillati</taxon>
        <taxon>Bacillota</taxon>
        <taxon>Bacilli</taxon>
        <taxon>Lactobacillales</taxon>
        <taxon>Enterococcaceae</taxon>
        <taxon>Enterococcus</taxon>
    </lineage>
</organism>
<dbReference type="SUPFAM" id="SSF54593">
    <property type="entry name" value="Glyoxalase/Bleomycin resistance protein/Dihydroxybiphenyl dioxygenase"/>
    <property type="match status" value="1"/>
</dbReference>
<dbReference type="AlphaFoldDB" id="A0A1L8REW9"/>
<accession>A0A1L8REW9</accession>
<keyword evidence="3" id="KW-1185">Reference proteome</keyword>
<feature type="domain" description="VOC" evidence="1">
    <location>
        <begin position="175"/>
        <end position="286"/>
    </location>
</feature>
<dbReference type="PANTHER" id="PTHR36110:SF4">
    <property type="entry name" value="RING-CLEAVING DIOXYGENASE MHQA-RELATED"/>
    <property type="match status" value="1"/>
</dbReference>
<dbReference type="InterPro" id="IPR029068">
    <property type="entry name" value="Glyas_Bleomycin-R_OHBP_Dase"/>
</dbReference>
<dbReference type="InterPro" id="IPR052537">
    <property type="entry name" value="Extradiol_RC_dioxygenase"/>
</dbReference>
<dbReference type="Gene3D" id="3.10.180.10">
    <property type="entry name" value="2,3-Dihydroxybiphenyl 1,2-Dioxygenase, domain 1"/>
    <property type="match status" value="2"/>
</dbReference>
<dbReference type="STRING" id="214095.RU97_GL001727"/>
<evidence type="ECO:0000259" key="1">
    <source>
        <dbReference type="PROSITE" id="PS51819"/>
    </source>
</evidence>
<dbReference type="Pfam" id="PF00903">
    <property type="entry name" value="Glyoxalase"/>
    <property type="match status" value="2"/>
</dbReference>
<evidence type="ECO:0000313" key="3">
    <source>
        <dbReference type="Proteomes" id="UP000181884"/>
    </source>
</evidence>
<dbReference type="InterPro" id="IPR037523">
    <property type="entry name" value="VOC_core"/>
</dbReference>
<dbReference type="EMBL" id="JXKH01000004">
    <property type="protein sequence ID" value="OJG18330.1"/>
    <property type="molecule type" value="Genomic_DNA"/>
</dbReference>
<proteinExistence type="predicted"/>
<dbReference type="PROSITE" id="PS51819">
    <property type="entry name" value="VOC"/>
    <property type="match status" value="2"/>
</dbReference>
<gene>
    <name evidence="2" type="ORF">RU97_GL001727</name>
</gene>
<sequence length="324" mass="37090">MKTDYLSFHEKLSILTFSKSFQKKGLLFMTPPIHHVSLLTRHGQENVAFYTQLLGLRFVKNTVNQENHRMLHYYYGDYQGAPGTVVTFFIVPLLGHRYDQNHFLATIGLKVPRNSLNYWQDRLTQAGVTVEKNENTLIFKDPDDVTIYLSEIDADPLPKDHQAQNDVPGDKQLIGIRSTEFHVPDAQATSDFFEQLLGWSTKDGRIQLNETDFVDIIQTETTDVSRMGRGSMDHIAFAIKDDETLEALHQKAIAQGWNVEKIISRGYFKSLYIREPGDNRVEFATMAPGFTIDEPLETLGESFALPPFLADQRAEIEQNIYKEQ</sequence>